<dbReference type="Gene3D" id="3.30.160.60">
    <property type="entry name" value="Classic Zinc Finger"/>
    <property type="match status" value="2"/>
</dbReference>
<evidence type="ECO:0000256" key="3">
    <source>
        <dbReference type="ARBA" id="ARBA00022771"/>
    </source>
</evidence>
<name>A0A3P7LAH6_DIBLA</name>
<evidence type="ECO:0000256" key="6">
    <source>
        <dbReference type="SAM" id="MobiDB-lite"/>
    </source>
</evidence>
<dbReference type="AlphaFoldDB" id="A0A3P7LAH6"/>
<dbReference type="InterPro" id="IPR013087">
    <property type="entry name" value="Znf_C2H2_type"/>
</dbReference>
<evidence type="ECO:0000313" key="8">
    <source>
        <dbReference type="EMBL" id="VDN14175.1"/>
    </source>
</evidence>
<dbReference type="PANTHER" id="PTHR23235:SF178">
    <property type="entry name" value="C2H2-TYPE DOMAIN-CONTAINING PROTEIN-RELATED"/>
    <property type="match status" value="1"/>
</dbReference>
<dbReference type="SUPFAM" id="SSF57667">
    <property type="entry name" value="beta-beta-alpha zinc fingers"/>
    <property type="match status" value="1"/>
</dbReference>
<feature type="domain" description="C2H2-type" evidence="7">
    <location>
        <begin position="10"/>
        <end position="38"/>
    </location>
</feature>
<dbReference type="InterPro" id="IPR036236">
    <property type="entry name" value="Znf_C2H2_sf"/>
</dbReference>
<keyword evidence="9" id="KW-1185">Reference proteome</keyword>
<evidence type="ECO:0000256" key="2">
    <source>
        <dbReference type="ARBA" id="ARBA00022737"/>
    </source>
</evidence>
<keyword evidence="1" id="KW-0479">Metal-binding</keyword>
<feature type="domain" description="C2H2-type" evidence="7">
    <location>
        <begin position="39"/>
        <end position="66"/>
    </location>
</feature>
<accession>A0A3P7LAH6</accession>
<dbReference type="SMART" id="SM00355">
    <property type="entry name" value="ZnF_C2H2"/>
    <property type="match status" value="2"/>
</dbReference>
<protein>
    <recommendedName>
        <fullName evidence="7">C2H2-type domain-containing protein</fullName>
    </recommendedName>
</protein>
<gene>
    <name evidence="8" type="ORF">DILT_LOCUS10006</name>
</gene>
<evidence type="ECO:0000256" key="4">
    <source>
        <dbReference type="ARBA" id="ARBA00022833"/>
    </source>
</evidence>
<keyword evidence="2" id="KW-0677">Repeat</keyword>
<keyword evidence="3 5" id="KW-0863">Zinc-finger</keyword>
<dbReference type="PANTHER" id="PTHR23235">
    <property type="entry name" value="KRUEPPEL-LIKE TRANSCRIPTION FACTOR"/>
    <property type="match status" value="1"/>
</dbReference>
<dbReference type="GO" id="GO:0008270">
    <property type="term" value="F:zinc ion binding"/>
    <property type="evidence" value="ECO:0007669"/>
    <property type="project" value="UniProtKB-KW"/>
</dbReference>
<dbReference type="EMBL" id="UYRU01058488">
    <property type="protein sequence ID" value="VDN14175.1"/>
    <property type="molecule type" value="Genomic_DNA"/>
</dbReference>
<evidence type="ECO:0000259" key="7">
    <source>
        <dbReference type="PROSITE" id="PS50157"/>
    </source>
</evidence>
<sequence>MRTHTGEQPYCCGQCNRRFSISSNMQRHVRNIHHLEKPFTCSFCARSFAQRTNLDRHLRHHANAAALRPSATLRGGGDDLETATTSLIT</sequence>
<proteinExistence type="predicted"/>
<dbReference type="Pfam" id="PF00096">
    <property type="entry name" value="zf-C2H2"/>
    <property type="match status" value="2"/>
</dbReference>
<dbReference type="FunFam" id="3.30.160.60:FF:000538">
    <property type="entry name" value="zinc finger protein 853"/>
    <property type="match status" value="1"/>
</dbReference>
<dbReference type="OrthoDB" id="3437960at2759"/>
<dbReference type="GO" id="GO:0000981">
    <property type="term" value="F:DNA-binding transcription factor activity, RNA polymerase II-specific"/>
    <property type="evidence" value="ECO:0007669"/>
    <property type="project" value="TreeGrafter"/>
</dbReference>
<dbReference type="FunFam" id="3.30.160.60:FF:000159">
    <property type="entry name" value="Mds1 and evi1 complex locus protein"/>
    <property type="match status" value="1"/>
</dbReference>
<dbReference type="GO" id="GO:0000978">
    <property type="term" value="F:RNA polymerase II cis-regulatory region sequence-specific DNA binding"/>
    <property type="evidence" value="ECO:0007669"/>
    <property type="project" value="TreeGrafter"/>
</dbReference>
<reference evidence="8 9" key="1">
    <citation type="submission" date="2018-11" db="EMBL/GenBank/DDBJ databases">
        <authorList>
            <consortium name="Pathogen Informatics"/>
        </authorList>
    </citation>
    <scope>NUCLEOTIDE SEQUENCE [LARGE SCALE GENOMIC DNA]</scope>
</reference>
<evidence type="ECO:0000256" key="1">
    <source>
        <dbReference type="ARBA" id="ARBA00022723"/>
    </source>
</evidence>
<keyword evidence="4" id="KW-0862">Zinc</keyword>
<evidence type="ECO:0000313" key="9">
    <source>
        <dbReference type="Proteomes" id="UP000281553"/>
    </source>
</evidence>
<feature type="region of interest" description="Disordered" evidence="6">
    <location>
        <begin position="69"/>
        <end position="89"/>
    </location>
</feature>
<dbReference type="PROSITE" id="PS00028">
    <property type="entry name" value="ZINC_FINGER_C2H2_1"/>
    <property type="match status" value="2"/>
</dbReference>
<dbReference type="PROSITE" id="PS50157">
    <property type="entry name" value="ZINC_FINGER_C2H2_2"/>
    <property type="match status" value="2"/>
</dbReference>
<dbReference type="Proteomes" id="UP000281553">
    <property type="component" value="Unassembled WGS sequence"/>
</dbReference>
<organism evidence="8 9">
    <name type="scientific">Dibothriocephalus latus</name>
    <name type="common">Fish tapeworm</name>
    <name type="synonym">Diphyllobothrium latum</name>
    <dbReference type="NCBI Taxonomy" id="60516"/>
    <lineage>
        <taxon>Eukaryota</taxon>
        <taxon>Metazoa</taxon>
        <taxon>Spiralia</taxon>
        <taxon>Lophotrochozoa</taxon>
        <taxon>Platyhelminthes</taxon>
        <taxon>Cestoda</taxon>
        <taxon>Eucestoda</taxon>
        <taxon>Diphyllobothriidea</taxon>
        <taxon>Diphyllobothriidae</taxon>
        <taxon>Dibothriocephalus</taxon>
    </lineage>
</organism>
<evidence type="ECO:0000256" key="5">
    <source>
        <dbReference type="PROSITE-ProRule" id="PRU00042"/>
    </source>
</evidence>